<proteinExistence type="predicted"/>
<gene>
    <name evidence="1" type="ORF">NDU88_006500</name>
</gene>
<name>A0AAV7UPW2_PLEWA</name>
<dbReference type="AlphaFoldDB" id="A0AAV7UPW2"/>
<sequence length="158" mass="17855">MAIMKCSTHKKVTDETGQGNALADQTAKDTAYAKTGHMYVVDSTEKVRPHEIFGNTVESVRKIQDEATEQERKEWEEGKAKLDENTLCWTDLSQRERWMLPDAFVLPVVTMAHGPAHVNAKSICDLLDPVWCVKHSHLYPLIQATRYYLETGSGRAAH</sequence>
<dbReference type="EMBL" id="JANPWB010000005">
    <property type="protein sequence ID" value="KAJ1189758.1"/>
    <property type="molecule type" value="Genomic_DNA"/>
</dbReference>
<evidence type="ECO:0000313" key="2">
    <source>
        <dbReference type="Proteomes" id="UP001066276"/>
    </source>
</evidence>
<keyword evidence="2" id="KW-1185">Reference proteome</keyword>
<protein>
    <submittedName>
        <fullName evidence="1">Uncharacterized protein</fullName>
    </submittedName>
</protein>
<organism evidence="1 2">
    <name type="scientific">Pleurodeles waltl</name>
    <name type="common">Iberian ribbed newt</name>
    <dbReference type="NCBI Taxonomy" id="8319"/>
    <lineage>
        <taxon>Eukaryota</taxon>
        <taxon>Metazoa</taxon>
        <taxon>Chordata</taxon>
        <taxon>Craniata</taxon>
        <taxon>Vertebrata</taxon>
        <taxon>Euteleostomi</taxon>
        <taxon>Amphibia</taxon>
        <taxon>Batrachia</taxon>
        <taxon>Caudata</taxon>
        <taxon>Salamandroidea</taxon>
        <taxon>Salamandridae</taxon>
        <taxon>Pleurodelinae</taxon>
        <taxon>Pleurodeles</taxon>
    </lineage>
</organism>
<evidence type="ECO:0000313" key="1">
    <source>
        <dbReference type="EMBL" id="KAJ1189758.1"/>
    </source>
</evidence>
<dbReference type="Proteomes" id="UP001066276">
    <property type="component" value="Chromosome 3_1"/>
</dbReference>
<comment type="caution">
    <text evidence="1">The sequence shown here is derived from an EMBL/GenBank/DDBJ whole genome shotgun (WGS) entry which is preliminary data.</text>
</comment>
<accession>A0AAV7UPW2</accession>
<reference evidence="1" key="1">
    <citation type="journal article" date="2022" name="bioRxiv">
        <title>Sequencing and chromosome-scale assembly of the giantPleurodeles waltlgenome.</title>
        <authorList>
            <person name="Brown T."/>
            <person name="Elewa A."/>
            <person name="Iarovenko S."/>
            <person name="Subramanian E."/>
            <person name="Araus A.J."/>
            <person name="Petzold A."/>
            <person name="Susuki M."/>
            <person name="Suzuki K.-i.T."/>
            <person name="Hayashi T."/>
            <person name="Toyoda A."/>
            <person name="Oliveira C."/>
            <person name="Osipova E."/>
            <person name="Leigh N.D."/>
            <person name="Simon A."/>
            <person name="Yun M.H."/>
        </authorList>
    </citation>
    <scope>NUCLEOTIDE SEQUENCE</scope>
    <source>
        <strain evidence="1">20211129_DDA</strain>
        <tissue evidence="1">Liver</tissue>
    </source>
</reference>